<dbReference type="Proteomes" id="UP000315423">
    <property type="component" value="Unassembled WGS sequence"/>
</dbReference>
<proteinExistence type="predicted"/>
<comment type="caution">
    <text evidence="1">The sequence shown here is derived from an EMBL/GenBank/DDBJ whole genome shotgun (WGS) entry which is preliminary data.</text>
</comment>
<protein>
    <submittedName>
        <fullName evidence="1">DUF3592 domain-containing protein</fullName>
    </submittedName>
</protein>
<organism evidence="1 2">
    <name type="scientific">Candidatus Methanomarinus sp</name>
    <dbReference type="NCBI Taxonomy" id="3386244"/>
    <lineage>
        <taxon>Archaea</taxon>
        <taxon>Methanobacteriati</taxon>
        <taxon>Methanobacteriota</taxon>
        <taxon>Stenosarchaea group</taxon>
        <taxon>Methanomicrobia</taxon>
        <taxon>Methanosarcinales</taxon>
        <taxon>ANME-2 cluster</taxon>
        <taxon>Candidatus Methanocomedenaceae</taxon>
        <taxon>Candidatus Methanomarinus</taxon>
    </lineage>
</organism>
<sequence>MVEKGGQFSTGIFILTLIVLVSSNLTCAETYTEWISEGDRRLYEHGNYSDAIEVYDKAIDIEPDNPQLKENKRIVVNRSETGEIKIRKPASKTTGIIGLIFLFCGAWVSIIGVKELKKAISSRNWLETHGKVISSEVVGGRGNYRPNISYEYSIFGTKYLSNVVFIGSGWGSSQKSAQRISNRYPVGKEVKVYHNSANPREAALEIKISFDIYFTLLFGLIFSGMGLFTILDYLEILIF</sequence>
<accession>A0AC61SBF2</accession>
<name>A0AC61SBF2_9EURY</name>
<gene>
    <name evidence="1" type="ORF">C5S46_04360</name>
</gene>
<evidence type="ECO:0000313" key="1">
    <source>
        <dbReference type="EMBL" id="TKY91719.1"/>
    </source>
</evidence>
<evidence type="ECO:0000313" key="2">
    <source>
        <dbReference type="Proteomes" id="UP000315423"/>
    </source>
</evidence>
<dbReference type="EMBL" id="QYBA01000141">
    <property type="protein sequence ID" value="TKY91719.1"/>
    <property type="molecule type" value="Genomic_DNA"/>
</dbReference>
<reference evidence="1" key="1">
    <citation type="submission" date="2018-09" db="EMBL/GenBank/DDBJ databases">
        <title>A genomic encyclopedia of anaerobic methanotrophic archaea.</title>
        <authorList>
            <person name="Skennerton C.T."/>
            <person name="Chadwick G.L."/>
            <person name="Laso-Perez R."/>
            <person name="Leu A.O."/>
            <person name="Speth D.R."/>
            <person name="Yu H."/>
            <person name="Morgan-Lang C."/>
            <person name="Hatzenpichler R."/>
            <person name="Goudeau D."/>
            <person name="Malmstrom R."/>
            <person name="Woyke T."/>
            <person name="Hallam S."/>
            <person name="Tyson G.W."/>
            <person name="Wegener G."/>
            <person name="Boetius A."/>
            <person name="Orphan V.J."/>
        </authorList>
    </citation>
    <scope>NUCLEOTIDE SEQUENCE</scope>
    <source>
        <strain evidence="1">CONS3730D10UFb2</strain>
    </source>
</reference>